<dbReference type="KEGG" id="vg:77936880"/>
<name>A0A5C1K7W7_9CAUD</name>
<keyword evidence="3" id="KW-1185">Reference proteome</keyword>
<reference evidence="2 3" key="1">
    <citation type="submission" date="2019-06" db="EMBL/GenBank/DDBJ databases">
        <title>A distant relative of Phikzvirus genus phages from a therapeutic phage collection.</title>
        <authorList>
            <person name="Hejnowicz M.S."/>
            <person name="Dabrowski K."/>
            <person name="Gawor J."/>
            <person name="Weber-Dabrowska B."/>
            <person name="Gromadka R."/>
            <person name="Lobocka M.B."/>
        </authorList>
    </citation>
    <scope>NUCLEOTIDE SEQUENCE [LARGE SCALE GENOMIC DNA]</scope>
</reference>
<feature type="transmembrane region" description="Helical" evidence="1">
    <location>
        <begin position="15"/>
        <end position="35"/>
    </location>
</feature>
<evidence type="ECO:0000313" key="2">
    <source>
        <dbReference type="EMBL" id="QEM41859.1"/>
    </source>
</evidence>
<keyword evidence="1" id="KW-1133">Transmembrane helix</keyword>
<keyword evidence="1" id="KW-0812">Transmembrane</keyword>
<dbReference type="EMBL" id="MN103543">
    <property type="protein sequence ID" value="QEM41859.1"/>
    <property type="molecule type" value="Genomic_DNA"/>
</dbReference>
<feature type="transmembrane region" description="Helical" evidence="1">
    <location>
        <begin position="74"/>
        <end position="91"/>
    </location>
</feature>
<dbReference type="Proteomes" id="UP000322144">
    <property type="component" value="Segment"/>
</dbReference>
<proteinExistence type="predicted"/>
<keyword evidence="1" id="KW-0472">Membrane</keyword>
<organism evidence="2 3">
    <name type="scientific">Pseudomonas phage vB_PaeM_PS119XW</name>
    <dbReference type="NCBI Taxonomy" id="2601632"/>
    <lineage>
        <taxon>Viruses</taxon>
        <taxon>Duplodnaviria</taxon>
        <taxon>Heunggongvirae</taxon>
        <taxon>Uroviricota</taxon>
        <taxon>Caudoviricetes</taxon>
        <taxon>Chimalliviridae</taxon>
        <taxon>Pawinskivirus</taxon>
        <taxon>Pawinskivirus PS119XW</taxon>
    </lineage>
</organism>
<dbReference type="GeneID" id="77936880"/>
<evidence type="ECO:0000313" key="3">
    <source>
        <dbReference type="Proteomes" id="UP000322144"/>
    </source>
</evidence>
<evidence type="ECO:0000256" key="1">
    <source>
        <dbReference type="SAM" id="Phobius"/>
    </source>
</evidence>
<protein>
    <submittedName>
        <fullName evidence="2">Uncharacterized protein</fullName>
    </submittedName>
</protein>
<dbReference type="RefSeq" id="YP_010660870.1">
    <property type="nucleotide sequence ID" value="NC_070882.1"/>
</dbReference>
<accession>A0A5C1K7W7</accession>
<sequence length="101" mass="11204">MGTREVININHDLPIWVLLLLSTATSFIYAFVKTFQQRNIFHGYKKAAFFTSWGISTLELTTIGLFVIVGLPAIISSGLGGSIGVVLAMTFHDKIFRKLTK</sequence>